<name>F0WVA3_9STRA</name>
<gene>
    <name evidence="1" type="primary">AlNc14C292G10248</name>
    <name evidence="1" type="ORF">ALNC14_114860</name>
</gene>
<accession>F0WVA3</accession>
<reference evidence="1" key="2">
    <citation type="submission" date="2011-02" db="EMBL/GenBank/DDBJ databases">
        <authorList>
            <person name="MacLean D."/>
        </authorList>
    </citation>
    <scope>NUCLEOTIDE SEQUENCE</scope>
</reference>
<proteinExistence type="predicted"/>
<reference evidence="1" key="1">
    <citation type="journal article" date="2011" name="PLoS Biol.">
        <title>Gene gain and loss during evolution of obligate parasitism in the white rust pathogen of Arabidopsis thaliana.</title>
        <authorList>
            <person name="Kemen E."/>
            <person name="Gardiner A."/>
            <person name="Schultz-Larsen T."/>
            <person name="Kemen A.C."/>
            <person name="Balmuth A.L."/>
            <person name="Robert-Seilaniantz A."/>
            <person name="Bailey K."/>
            <person name="Holub E."/>
            <person name="Studholme D.J."/>
            <person name="Maclean D."/>
            <person name="Jones J.D."/>
        </authorList>
    </citation>
    <scope>NUCLEOTIDE SEQUENCE</scope>
</reference>
<dbReference type="AlphaFoldDB" id="F0WVA3"/>
<protein>
    <submittedName>
        <fullName evidence="1">AlNc14C292G10248 protein</fullName>
    </submittedName>
</protein>
<dbReference type="EMBL" id="FR824337">
    <property type="protein sequence ID" value="CCA25342.1"/>
    <property type="molecule type" value="Genomic_DNA"/>
</dbReference>
<sequence length="108" mass="12292">MRESSGPRYSRTLLDQSSREKCDINSRGFVMCLGVLDSVNFWQNLFITSQNGHPSTDELRSSKKECVTSTFGDIGNVNRVQFRSFPLREWNRLFSCDGSSIDSARNLC</sequence>
<dbReference type="HOGENOM" id="CLU_2201947_0_0_1"/>
<organism evidence="1">
    <name type="scientific">Albugo laibachii Nc14</name>
    <dbReference type="NCBI Taxonomy" id="890382"/>
    <lineage>
        <taxon>Eukaryota</taxon>
        <taxon>Sar</taxon>
        <taxon>Stramenopiles</taxon>
        <taxon>Oomycota</taxon>
        <taxon>Peronosporomycetes</taxon>
        <taxon>Albuginales</taxon>
        <taxon>Albuginaceae</taxon>
        <taxon>Albugo</taxon>
    </lineage>
</organism>
<evidence type="ECO:0000313" key="1">
    <source>
        <dbReference type="EMBL" id="CCA25342.1"/>
    </source>
</evidence>